<sequence length="368" mass="41685">MLNVLYLLNHAGKAGTERYVETLVKYLGGKQVTPFFAYNEPGLLVERMEAMNVSVRQVDLKSRFDFKAAKTLAKLCDEWRIDIIHCHYLREHYIALLAKRYKKNLRVVYTNHFVMENDGLTRFTNRLLDKKQDEIIAVCNRGKAQLMENGWGGERIRVIFNAVDPAAWAGDRSESTIRAELGIPEERFVMLCASRFAEDKGHKYLVSSIKRLTELTAVPFTLMLAGDGPLLEETKAQVTALGLEDRIKFIGFRKDIKNLYKGSDLYVNSSQHEALSYLIIEAMAAGLPIVATDMYGNADIVNDETGCGLLVEYDNPDSMAVALKCMMEDPAYLAECRQSALRAVEDRFEIHKWAKATSQVYEAAMSRK</sequence>
<dbReference type="Pfam" id="PF00534">
    <property type="entry name" value="Glycos_transf_1"/>
    <property type="match status" value="1"/>
</dbReference>
<proteinExistence type="predicted"/>
<feature type="domain" description="Glycosyltransferase subfamily 4-like N-terminal" evidence="2">
    <location>
        <begin position="15"/>
        <end position="166"/>
    </location>
</feature>
<evidence type="ECO:0000313" key="3">
    <source>
        <dbReference type="EMBL" id="SBV96542.1"/>
    </source>
</evidence>
<dbReference type="GO" id="GO:0016757">
    <property type="term" value="F:glycosyltransferase activity"/>
    <property type="evidence" value="ECO:0007669"/>
    <property type="project" value="InterPro"/>
</dbReference>
<dbReference type="InterPro" id="IPR001296">
    <property type="entry name" value="Glyco_trans_1"/>
</dbReference>
<dbReference type="EMBL" id="FLUN01000001">
    <property type="protein sequence ID" value="SBV96542.1"/>
    <property type="molecule type" value="Genomic_DNA"/>
</dbReference>
<protein>
    <submittedName>
        <fullName evidence="3">Uncharacterized protein</fullName>
    </submittedName>
</protein>
<dbReference type="Gene3D" id="3.40.50.2000">
    <property type="entry name" value="Glycogen Phosphorylase B"/>
    <property type="match status" value="2"/>
</dbReference>
<dbReference type="PANTHER" id="PTHR12526">
    <property type="entry name" value="GLYCOSYLTRANSFERASE"/>
    <property type="match status" value="1"/>
</dbReference>
<organism evidence="3">
    <name type="scientific">uncultured Eubacteriales bacterium</name>
    <dbReference type="NCBI Taxonomy" id="172733"/>
    <lineage>
        <taxon>Bacteria</taxon>
        <taxon>Bacillati</taxon>
        <taxon>Bacillota</taxon>
        <taxon>Clostridia</taxon>
        <taxon>Eubacteriales</taxon>
        <taxon>environmental samples</taxon>
    </lineage>
</organism>
<dbReference type="AlphaFoldDB" id="A0A212JAT3"/>
<feature type="domain" description="Glycosyl transferase family 1" evidence="1">
    <location>
        <begin position="175"/>
        <end position="340"/>
    </location>
</feature>
<evidence type="ECO:0000259" key="2">
    <source>
        <dbReference type="Pfam" id="PF13439"/>
    </source>
</evidence>
<dbReference type="Pfam" id="PF13439">
    <property type="entry name" value="Glyco_transf_4"/>
    <property type="match status" value="1"/>
</dbReference>
<dbReference type="InterPro" id="IPR028098">
    <property type="entry name" value="Glyco_trans_4-like_N"/>
</dbReference>
<dbReference type="SUPFAM" id="SSF53756">
    <property type="entry name" value="UDP-Glycosyltransferase/glycogen phosphorylase"/>
    <property type="match status" value="1"/>
</dbReference>
<reference evidence="3" key="1">
    <citation type="submission" date="2016-04" db="EMBL/GenBank/DDBJ databases">
        <authorList>
            <person name="Evans L.H."/>
            <person name="Alamgir A."/>
            <person name="Owens N."/>
            <person name="Weber N.D."/>
            <person name="Virtaneva K."/>
            <person name="Barbian K."/>
            <person name="Babar A."/>
            <person name="Rosenke K."/>
        </authorList>
    </citation>
    <scope>NUCLEOTIDE SEQUENCE</scope>
    <source>
        <strain evidence="3">86</strain>
    </source>
</reference>
<dbReference type="CDD" id="cd03801">
    <property type="entry name" value="GT4_PimA-like"/>
    <property type="match status" value="1"/>
</dbReference>
<evidence type="ECO:0000259" key="1">
    <source>
        <dbReference type="Pfam" id="PF00534"/>
    </source>
</evidence>
<accession>A0A212JAT3</accession>
<gene>
    <name evidence="3" type="ORF">KL86CLO1_10791</name>
</gene>
<name>A0A212JAT3_9FIRM</name>